<dbReference type="SUPFAM" id="SSF51905">
    <property type="entry name" value="FAD/NAD(P)-binding domain"/>
    <property type="match status" value="1"/>
</dbReference>
<dbReference type="Gene3D" id="3.50.50.60">
    <property type="entry name" value="FAD/NAD(P)-binding domain"/>
    <property type="match status" value="1"/>
</dbReference>
<evidence type="ECO:0000256" key="1">
    <source>
        <dbReference type="SAM" id="Phobius"/>
    </source>
</evidence>
<dbReference type="EMBL" id="LSYV01000084">
    <property type="protein sequence ID" value="KXZ43656.1"/>
    <property type="molecule type" value="Genomic_DNA"/>
</dbReference>
<keyword evidence="1" id="KW-0472">Membrane</keyword>
<reference evidence="3" key="1">
    <citation type="journal article" date="2016" name="Nat. Commun.">
        <title>The Gonium pectorale genome demonstrates co-option of cell cycle regulation during the evolution of multicellularity.</title>
        <authorList>
            <person name="Hanschen E.R."/>
            <person name="Marriage T.N."/>
            <person name="Ferris P.J."/>
            <person name="Hamaji T."/>
            <person name="Toyoda A."/>
            <person name="Fujiyama A."/>
            <person name="Neme R."/>
            <person name="Noguchi H."/>
            <person name="Minakuchi Y."/>
            <person name="Suzuki M."/>
            <person name="Kawai-Toyooka H."/>
            <person name="Smith D.R."/>
            <person name="Sparks H."/>
            <person name="Anderson J."/>
            <person name="Bakaric R."/>
            <person name="Luria V."/>
            <person name="Karger A."/>
            <person name="Kirschner M.W."/>
            <person name="Durand P.M."/>
            <person name="Michod R.E."/>
            <person name="Nozaki H."/>
            <person name="Olson B.J."/>
        </authorList>
    </citation>
    <scope>NUCLEOTIDE SEQUENCE [LARGE SCALE GENOMIC DNA]</scope>
    <source>
        <strain evidence="3">NIES-2863</strain>
    </source>
</reference>
<keyword evidence="1" id="KW-1133">Transmembrane helix</keyword>
<evidence type="ECO:0008006" key="4">
    <source>
        <dbReference type="Google" id="ProtNLM"/>
    </source>
</evidence>
<name>A0A150G1A9_GONPE</name>
<dbReference type="Pfam" id="PF13450">
    <property type="entry name" value="NAD_binding_8"/>
    <property type="match status" value="1"/>
</dbReference>
<keyword evidence="3" id="KW-1185">Reference proteome</keyword>
<organism evidence="2 3">
    <name type="scientific">Gonium pectorale</name>
    <name type="common">Green alga</name>
    <dbReference type="NCBI Taxonomy" id="33097"/>
    <lineage>
        <taxon>Eukaryota</taxon>
        <taxon>Viridiplantae</taxon>
        <taxon>Chlorophyta</taxon>
        <taxon>core chlorophytes</taxon>
        <taxon>Chlorophyceae</taxon>
        <taxon>CS clade</taxon>
        <taxon>Chlamydomonadales</taxon>
        <taxon>Volvocaceae</taxon>
        <taxon>Gonium</taxon>
    </lineage>
</organism>
<feature type="transmembrane region" description="Helical" evidence="1">
    <location>
        <begin position="491"/>
        <end position="511"/>
    </location>
</feature>
<comment type="caution">
    <text evidence="2">The sequence shown here is derived from an EMBL/GenBank/DDBJ whole genome shotgun (WGS) entry which is preliminary data.</text>
</comment>
<dbReference type="InterPro" id="IPR036188">
    <property type="entry name" value="FAD/NAD-bd_sf"/>
</dbReference>
<evidence type="ECO:0000313" key="2">
    <source>
        <dbReference type="EMBL" id="KXZ43656.1"/>
    </source>
</evidence>
<dbReference type="STRING" id="33097.A0A150G1A9"/>
<gene>
    <name evidence="2" type="ORF">GPECTOR_83g268</name>
</gene>
<protein>
    <recommendedName>
        <fullName evidence="4">FAD-binding domain-containing protein</fullName>
    </recommendedName>
</protein>
<dbReference type="GO" id="GO:0070189">
    <property type="term" value="P:kynurenine metabolic process"/>
    <property type="evidence" value="ECO:0007669"/>
    <property type="project" value="TreeGrafter"/>
</dbReference>
<keyword evidence="1" id="KW-0812">Transmembrane</keyword>
<dbReference type="PANTHER" id="PTHR46028:SF7">
    <property type="entry name" value="KYNURENINE 3-MONOOXYGENASE-RELATED"/>
    <property type="match status" value="1"/>
</dbReference>
<dbReference type="AlphaFoldDB" id="A0A150G1A9"/>
<accession>A0A150G1A9</accession>
<dbReference type="PRINTS" id="PR00420">
    <property type="entry name" value="RNGMNOXGNASE"/>
</dbReference>
<dbReference type="GO" id="GO:0004502">
    <property type="term" value="F:kynurenine 3-monooxygenase activity"/>
    <property type="evidence" value="ECO:0007669"/>
    <property type="project" value="TreeGrafter"/>
</dbReference>
<evidence type="ECO:0000313" key="3">
    <source>
        <dbReference type="Proteomes" id="UP000075714"/>
    </source>
</evidence>
<sequence length="516" mass="55217">MDAPEVEDEEDGHRWDPSSLTAVVVGAGLSGSLAAHYLAMRGYSVRVLERGPRPRAGDAAGGPLVLTSRAAIAFEELRMDSQRRVGPTATPLRGVWDVVGRSLRPVDTTSPLRRVFVTDRSGLVADIVDAAERRYPGKVIFQFNTELVRAELKNRTAVVRPTRAAAAGTPAAAAAAGPVPAEELAGLSDDERDEPYDLLVGADGADSTVRRILTAKVKDLKIIRPVEDAAASKNVSRLPRPSKEPLPGFFTHRPQEYMYEWSAPASTSASRPSLALYVDADGSVAGTVSGLSRWDDADAAAAELAAAFPDSLPPEWAQEIGRQVAAPSSPAPCRQAILQCSQFHGPRAVLLGDAAHQVTGATPPGAGSGQGPSAAVESVRTLALVLRGAQDDLEKVPEVYTKVRADAVMAMQMLEFMELTRGPHREALKYASAWFAFSAAITQGLRILSEMVGGLLAALMPKRFLTVDQLVSKLSDRRIGYAEVMRMMQGYAMPVIMLFLAGTFFALFQGYSRILA</sequence>
<dbReference type="Proteomes" id="UP000075714">
    <property type="component" value="Unassembled WGS sequence"/>
</dbReference>
<proteinExistence type="predicted"/>
<dbReference type="OrthoDB" id="10053569at2759"/>
<dbReference type="PANTHER" id="PTHR46028">
    <property type="entry name" value="KYNURENINE 3-MONOOXYGENASE"/>
    <property type="match status" value="1"/>
</dbReference>